<evidence type="ECO:0000256" key="1">
    <source>
        <dbReference type="ARBA" id="ARBA00004447"/>
    </source>
</evidence>
<evidence type="ECO:0000256" key="15">
    <source>
        <dbReference type="ARBA" id="ARBA00034249"/>
    </source>
</evidence>
<keyword evidence="14" id="KW-0325">Glycoprotein</keyword>
<evidence type="ECO:0000256" key="14">
    <source>
        <dbReference type="ARBA" id="ARBA00023180"/>
    </source>
</evidence>
<evidence type="ECO:0000256" key="8">
    <source>
        <dbReference type="ARBA" id="ARBA00022692"/>
    </source>
</evidence>
<evidence type="ECO:0000256" key="11">
    <source>
        <dbReference type="ARBA" id="ARBA00023034"/>
    </source>
</evidence>
<evidence type="ECO:0000256" key="9">
    <source>
        <dbReference type="ARBA" id="ARBA00022968"/>
    </source>
</evidence>
<proteinExistence type="inferred from homology"/>
<evidence type="ECO:0000256" key="4">
    <source>
        <dbReference type="ARBA" id="ARBA00006003"/>
    </source>
</evidence>
<dbReference type="InterPro" id="IPR038578">
    <property type="entry name" value="GT29-like_sf"/>
</dbReference>
<keyword evidence="13" id="KW-1015">Disulfide bond</keyword>
<protein>
    <recommendedName>
        <fullName evidence="16">beta-galactoside alpha-(2,6)-sialyltransferase</fullName>
        <ecNumber evidence="16">2.4.3.1</ecNumber>
    </recommendedName>
</protein>
<dbReference type="GO" id="GO:0097503">
    <property type="term" value="P:sialylation"/>
    <property type="evidence" value="ECO:0007669"/>
    <property type="project" value="TreeGrafter"/>
</dbReference>
<evidence type="ECO:0000256" key="3">
    <source>
        <dbReference type="ARBA" id="ARBA00004922"/>
    </source>
</evidence>
<dbReference type="PANTHER" id="PTHR46059:SF2">
    <property type="entry name" value="BETA-GALACTOSIDE ALPHA-2,6-SIALYLTRANSFERASE 1"/>
    <property type="match status" value="1"/>
</dbReference>
<evidence type="ECO:0000256" key="6">
    <source>
        <dbReference type="ARBA" id="ARBA00022676"/>
    </source>
</evidence>
<comment type="subcellular location">
    <subcellularLocation>
        <location evidence="1">Golgi apparatus</location>
        <location evidence="1">Golgi stack membrane</location>
        <topology evidence="1">Single-pass type II membrane protein</topology>
    </subcellularLocation>
    <subcellularLocation>
        <location evidence="2">Secreted</location>
    </subcellularLocation>
</comment>
<dbReference type="GO" id="GO:0003835">
    <property type="term" value="F:beta-galactoside alpha-2,6-sialyltransferase activity"/>
    <property type="evidence" value="ECO:0007669"/>
    <property type="project" value="UniProtKB-EC"/>
</dbReference>
<dbReference type="RefSeq" id="YP_010087377.1">
    <property type="nucleotide sequence ID" value="NC_055554.1"/>
</dbReference>
<organism evidence="18">
    <name type="scientific">Vombatid gammaherpesvirus 1</name>
    <dbReference type="NCBI Taxonomy" id="2052651"/>
    <lineage>
        <taxon>Viruses</taxon>
        <taxon>Duplodnaviria</taxon>
        <taxon>Heunggongvirae</taxon>
        <taxon>Peploviricota</taxon>
        <taxon>Herviviricetes</taxon>
        <taxon>Herpesvirales</taxon>
        <taxon>Orthoherpesviridae</taxon>
        <taxon>Gammaherpesvirinae</taxon>
        <taxon>Manticavirus</taxon>
        <taxon>Manticavirus vombatidgamma1</taxon>
    </lineage>
</organism>
<evidence type="ECO:0000256" key="12">
    <source>
        <dbReference type="ARBA" id="ARBA00023136"/>
    </source>
</evidence>
<dbReference type="FunFam" id="3.90.1480.20:FF:000012">
    <property type="entry name" value="ST6 beta-galactoside alpha-2,6-sialyltransferase 1"/>
    <property type="match status" value="1"/>
</dbReference>
<keyword evidence="19" id="KW-1185">Reference proteome</keyword>
<dbReference type="EMBL" id="MG452721">
    <property type="protein sequence ID" value="AZB49107.1"/>
    <property type="molecule type" value="Genomic_DNA"/>
</dbReference>
<keyword evidence="11" id="KW-0333">Golgi apparatus</keyword>
<dbReference type="PANTHER" id="PTHR46059">
    <property type="entry name" value="BETA-GALACTOSIDE ALPHA-2,6-SIALYLTRANSFERASE"/>
    <property type="match status" value="1"/>
</dbReference>
<keyword evidence="9" id="KW-0735">Signal-anchor</keyword>
<dbReference type="GeneID" id="65102661"/>
<dbReference type="Pfam" id="PF00777">
    <property type="entry name" value="Glyco_transf_29"/>
    <property type="match status" value="1"/>
</dbReference>
<comment type="catalytic activity">
    <reaction evidence="15">
        <text>a beta-D-galactoside + CMP-N-acetyl-beta-neuraminate = an N-acetyl-alpha-neuraminyl-(2-&gt;6)-beta-D-galactosyl derivative + CMP + H(+)</text>
        <dbReference type="Rhea" id="RHEA:52104"/>
        <dbReference type="ChEBI" id="CHEBI:15378"/>
        <dbReference type="ChEBI" id="CHEBI:28034"/>
        <dbReference type="ChEBI" id="CHEBI:57812"/>
        <dbReference type="ChEBI" id="CHEBI:60377"/>
        <dbReference type="ChEBI" id="CHEBI:136398"/>
        <dbReference type="EC" id="2.4.3.1"/>
    </reaction>
</comment>
<evidence type="ECO:0000256" key="13">
    <source>
        <dbReference type="ARBA" id="ARBA00023157"/>
    </source>
</evidence>
<dbReference type="GO" id="GO:0018279">
    <property type="term" value="P:protein N-linked glycosylation via asparagine"/>
    <property type="evidence" value="ECO:0007669"/>
    <property type="project" value="TreeGrafter"/>
</dbReference>
<keyword evidence="7 18" id="KW-0808">Transferase</keyword>
<sequence>MARNHMRYSKLPEVPENLTPHRGLFSKVVRCSRGNVTCLCLVGVAIWVILAPLSYKYILSDGPAQRHPDVEPSWSQFMSGDLEPRLIKIKNSQILANKYKVPNTVDFGVKMTKYELMCKLQGILDAFITKRDRPFMHSNWSYYLPFGSMVFDKIRAKTTCAVVSSAASMRASNFGEDIDSHDLIMRFNDAPTKGYELDVGSKTSIRLFNSQVFTRRKEFFFTNMKGLGDQFVIWDPTTYNVNLTEWYSNPEYKFFDNFRQWVDKMQGQEAFILNPNFIWKVWTVIQAFSAERIQPNPPSSGTIGLALLMNICKKIDLYGFLSLKGIELCHYYDSMKDTACTYGAYHPLIFEKKAMAFIAQSSYITDHKDRLTIVPNDQIACLKPQRVTPSGGLSKILQRIFMGR</sequence>
<evidence type="ECO:0000313" key="18">
    <source>
        <dbReference type="EMBL" id="AZB49107.1"/>
    </source>
</evidence>
<accession>A0A3S5HA00</accession>
<comment type="similarity">
    <text evidence="4">Belongs to the glycosyltransferase 29 family.</text>
</comment>
<evidence type="ECO:0000256" key="10">
    <source>
        <dbReference type="ARBA" id="ARBA00022989"/>
    </source>
</evidence>
<keyword evidence="10 17" id="KW-1133">Transmembrane helix</keyword>
<evidence type="ECO:0000256" key="16">
    <source>
        <dbReference type="ARBA" id="ARBA00034329"/>
    </source>
</evidence>
<dbReference type="Proteomes" id="UP000679767">
    <property type="component" value="Segment"/>
</dbReference>
<dbReference type="EC" id="2.4.3.1" evidence="16"/>
<keyword evidence="12 17" id="KW-0472">Membrane</keyword>
<comment type="pathway">
    <text evidence="3">Protein modification; protein glycosylation.</text>
</comment>
<keyword evidence="8 17" id="KW-0812">Transmembrane</keyword>
<dbReference type="Gene3D" id="3.90.1480.20">
    <property type="entry name" value="Glycosyl transferase family 29"/>
    <property type="match status" value="1"/>
</dbReference>
<dbReference type="GO" id="GO:0005576">
    <property type="term" value="C:extracellular region"/>
    <property type="evidence" value="ECO:0007669"/>
    <property type="project" value="UniProtKB-SubCell"/>
</dbReference>
<name>A0A3S5HA00_9GAMA</name>
<keyword evidence="5" id="KW-0964">Secreted</keyword>
<evidence type="ECO:0000256" key="5">
    <source>
        <dbReference type="ARBA" id="ARBA00022525"/>
    </source>
</evidence>
<feature type="transmembrane region" description="Helical" evidence="17">
    <location>
        <begin position="36"/>
        <end position="55"/>
    </location>
</feature>
<evidence type="ECO:0000256" key="7">
    <source>
        <dbReference type="ARBA" id="ARBA00022679"/>
    </source>
</evidence>
<keyword evidence="6 18" id="KW-0328">Glycosyltransferase</keyword>
<dbReference type="InterPro" id="IPR001675">
    <property type="entry name" value="Glyco_trans_29"/>
</dbReference>
<gene>
    <name evidence="18" type="primary">V1</name>
</gene>
<reference evidence="18" key="1">
    <citation type="submission" date="2017-11" db="EMBL/GenBank/DDBJ databases">
        <title>The distinct marsupial branch of gammaherpesviruses includes novel host-derived genes seldom found in other viruses.</title>
        <authorList>
            <person name="Vaz P.K."/>
        </authorList>
    </citation>
    <scope>NUCLEOTIDE SEQUENCE</scope>
    <source>
        <strain evidence="18">V3187/11</strain>
    </source>
</reference>
<evidence type="ECO:0000256" key="17">
    <source>
        <dbReference type="SAM" id="Phobius"/>
    </source>
</evidence>
<dbReference type="KEGG" id="vg:65102661"/>
<evidence type="ECO:0000313" key="19">
    <source>
        <dbReference type="Proteomes" id="UP000679767"/>
    </source>
</evidence>
<evidence type="ECO:0000256" key="2">
    <source>
        <dbReference type="ARBA" id="ARBA00004613"/>
    </source>
</evidence>